<keyword evidence="3" id="KW-0233">DNA recombination</keyword>
<name>A0A143QTR4_RHOFA</name>
<organism evidence="5 6">
    <name type="scientific">Rhodococcoides fascians</name>
    <name type="common">Rhodococcus fascians</name>
    <dbReference type="NCBI Taxonomy" id="1828"/>
    <lineage>
        <taxon>Bacteria</taxon>
        <taxon>Bacillati</taxon>
        <taxon>Actinomycetota</taxon>
        <taxon>Actinomycetes</taxon>
        <taxon>Mycobacteriales</taxon>
        <taxon>Nocardiaceae</taxon>
        <taxon>Rhodococcoides</taxon>
    </lineage>
</organism>
<comment type="similarity">
    <text evidence="1">Belongs to the 'phage' integrase family.</text>
</comment>
<geneLocation type="plasmid" evidence="5 6">
    <name>unnamed1</name>
</geneLocation>
<protein>
    <submittedName>
        <fullName evidence="5">Tyrosine recombinase XerD</fullName>
    </submittedName>
</protein>
<reference evidence="5 6" key="1">
    <citation type="journal article" date="2016" name="Genome Announc.">
        <title>Complete Genome and Plasmid Sequences for Rhodococcus fascians D188 and Draft Sequences for Rhodococcus Isolates PBTS 1 and PBTS 2.</title>
        <authorList>
            <person name="Stamler R.A."/>
            <person name="Vereecke D."/>
            <person name="Zhang Y."/>
            <person name="Schilkey F."/>
            <person name="Devitt N."/>
            <person name="Randall J.J."/>
        </authorList>
    </citation>
    <scope>NUCLEOTIDE SEQUENCE [LARGE SCALE GENOMIC DNA]</scope>
    <source>
        <strain evidence="5 6">PBTS2</strain>
        <plasmid evidence="5">unnamed1</plasmid>
    </source>
</reference>
<evidence type="ECO:0000256" key="3">
    <source>
        <dbReference type="ARBA" id="ARBA00023172"/>
    </source>
</evidence>
<keyword evidence="6" id="KW-1185">Reference proteome</keyword>
<evidence type="ECO:0000259" key="4">
    <source>
        <dbReference type="PROSITE" id="PS51898"/>
    </source>
</evidence>
<evidence type="ECO:0000313" key="5">
    <source>
        <dbReference type="EMBL" id="AMY26236.1"/>
    </source>
</evidence>
<dbReference type="AlphaFoldDB" id="A0A143QTR4"/>
<dbReference type="RefSeq" id="WP_207890896.1">
    <property type="nucleotide sequence ID" value="NZ_CAKKLU010000040.1"/>
</dbReference>
<dbReference type="PATRIC" id="fig|1653479.3.peg.5049"/>
<dbReference type="GO" id="GO:0003677">
    <property type="term" value="F:DNA binding"/>
    <property type="evidence" value="ECO:0007669"/>
    <property type="project" value="UniProtKB-KW"/>
</dbReference>
<feature type="domain" description="Tyr recombinase" evidence="4">
    <location>
        <begin position="163"/>
        <end position="372"/>
    </location>
</feature>
<dbReference type="PANTHER" id="PTHR30349">
    <property type="entry name" value="PHAGE INTEGRASE-RELATED"/>
    <property type="match status" value="1"/>
</dbReference>
<sequence>MSDFATRRQQRIAADGASSAAGVGSGELADVESLQRLASASGDDEHDFFRNTLVEYGWARDVAGLSPATLQRIMYPVIEICDYFDCVPWRLTQQQFDQYFAGPGKRSHATIRKKTVQIDNYYRFLEHRYAGELLRAFGVGVESPVDPFNRPRHRGDFALRIPPTRRAMTAFFADWRDALPRSRKYHVSARDYTMAKIAYLSGVRASELCAVKIGDIHWEAGQWGRFVVVGKGARGSGPRERQAFLFEEGRELLWWYLEQVRGEFCDDPTDAGAPLWPSERLPTAVAALNLAVAPAIQPSTFRRNLKAASHHHLNGPVRELYPHLLRHACATHNYQRGMPLWDVQKMLGHEWASTTVGYLASAGADPERSVIESTQRAVRRLSTEN</sequence>
<keyword evidence="5" id="KW-0614">Plasmid</keyword>
<dbReference type="Proteomes" id="UP000076038">
    <property type="component" value="Plasmid unnamed1"/>
</dbReference>
<evidence type="ECO:0000256" key="2">
    <source>
        <dbReference type="ARBA" id="ARBA00023125"/>
    </source>
</evidence>
<evidence type="ECO:0000313" key="6">
    <source>
        <dbReference type="Proteomes" id="UP000076038"/>
    </source>
</evidence>
<dbReference type="PROSITE" id="PS51898">
    <property type="entry name" value="TYR_RECOMBINASE"/>
    <property type="match status" value="1"/>
</dbReference>
<dbReference type="GO" id="GO:0006310">
    <property type="term" value="P:DNA recombination"/>
    <property type="evidence" value="ECO:0007669"/>
    <property type="project" value="UniProtKB-KW"/>
</dbReference>
<dbReference type="KEGG" id="rhs:A3Q41_04981"/>
<dbReference type="Gene3D" id="1.10.443.10">
    <property type="entry name" value="Intergrase catalytic core"/>
    <property type="match status" value="1"/>
</dbReference>
<dbReference type="CDD" id="cd00397">
    <property type="entry name" value="DNA_BRE_C"/>
    <property type="match status" value="1"/>
</dbReference>
<dbReference type="InterPro" id="IPR011010">
    <property type="entry name" value="DNA_brk_join_enz"/>
</dbReference>
<accession>A0A143QTR4</accession>
<gene>
    <name evidence="5" type="primary">xerD_2</name>
    <name evidence="5" type="ORF">A3Q41_04981</name>
</gene>
<dbReference type="SUPFAM" id="SSF56349">
    <property type="entry name" value="DNA breaking-rejoining enzymes"/>
    <property type="match status" value="1"/>
</dbReference>
<dbReference type="PANTHER" id="PTHR30349:SF41">
    <property type="entry name" value="INTEGRASE_RECOMBINASE PROTEIN MJ0367-RELATED"/>
    <property type="match status" value="1"/>
</dbReference>
<evidence type="ECO:0000256" key="1">
    <source>
        <dbReference type="ARBA" id="ARBA00008857"/>
    </source>
</evidence>
<dbReference type="Pfam" id="PF00589">
    <property type="entry name" value="Phage_integrase"/>
    <property type="match status" value="1"/>
</dbReference>
<proteinExistence type="inferred from homology"/>
<reference evidence="6" key="2">
    <citation type="submission" date="2016-04" db="EMBL/GenBank/DDBJ databases">
        <title>Complete Genome and Plasmid Sequences for Rhodococcus fascians D188 and Draft Sequences for Rhodococcus spp. Isolates PBTS 1 and PBTS 2.</title>
        <authorList>
            <person name="Stamer R."/>
            <person name="Vereecke D."/>
            <person name="Zhang Y."/>
            <person name="Schilkey F."/>
            <person name="Devitt N."/>
            <person name="Randall J."/>
        </authorList>
    </citation>
    <scope>NUCLEOTIDE SEQUENCE [LARGE SCALE GENOMIC DNA]</scope>
    <source>
        <strain evidence="6">PBTS2</strain>
        <plasmid evidence="6">unnamed1</plasmid>
    </source>
</reference>
<dbReference type="InterPro" id="IPR013762">
    <property type="entry name" value="Integrase-like_cat_sf"/>
</dbReference>
<dbReference type="GO" id="GO:0015074">
    <property type="term" value="P:DNA integration"/>
    <property type="evidence" value="ECO:0007669"/>
    <property type="project" value="InterPro"/>
</dbReference>
<keyword evidence="2" id="KW-0238">DNA-binding</keyword>
<dbReference type="InterPro" id="IPR050090">
    <property type="entry name" value="Tyrosine_recombinase_XerCD"/>
</dbReference>
<dbReference type="InterPro" id="IPR002104">
    <property type="entry name" value="Integrase_catalytic"/>
</dbReference>
<dbReference type="EMBL" id="CP015221">
    <property type="protein sequence ID" value="AMY26236.1"/>
    <property type="molecule type" value="Genomic_DNA"/>
</dbReference>